<comment type="caution">
    <text evidence="5">The sequence shown here is derived from an EMBL/GenBank/DDBJ whole genome shotgun (WGS) entry which is preliminary data.</text>
</comment>
<feature type="domain" description="HTH luxR-type" evidence="4">
    <location>
        <begin position="148"/>
        <end position="213"/>
    </location>
</feature>
<evidence type="ECO:0000313" key="5">
    <source>
        <dbReference type="EMBL" id="OZU88244.1"/>
    </source>
</evidence>
<dbReference type="GO" id="GO:0003677">
    <property type="term" value="F:DNA binding"/>
    <property type="evidence" value="ECO:0007669"/>
    <property type="project" value="UniProtKB-KW"/>
</dbReference>
<sequence length="214" mass="24389">MVKVYCINKNPFMDSIKDQINEQEDMIVVGYDSYTVALGKEIDAAMVIIDIDSFPNDKAPAVIKGMKKSNRKIIAVINMPWKQRKIELIESGVDSIIIKTEKNIARIAEILRAINADHFVLPAESTQHFISELLEAATINQEIFAHYLEKNDYQLTHRESDTAYLMRLGMRNKEIARLLDIAEGTVKVHISSIYKKLGIKGRKKVISRLNDMIL</sequence>
<proteinExistence type="predicted"/>
<dbReference type="PANTHER" id="PTHR44688:SF16">
    <property type="entry name" value="DNA-BINDING TRANSCRIPTIONAL ACTIVATOR DEVR_DOSR"/>
    <property type="match status" value="1"/>
</dbReference>
<dbReference type="PROSITE" id="PS00622">
    <property type="entry name" value="HTH_LUXR_1"/>
    <property type="match status" value="1"/>
</dbReference>
<gene>
    <name evidence="5" type="ORF">CIL03_11355</name>
</gene>
<organism evidence="5 6">
    <name type="scientific">Virgibacillus indicus</name>
    <dbReference type="NCBI Taxonomy" id="2024554"/>
    <lineage>
        <taxon>Bacteria</taxon>
        <taxon>Bacillati</taxon>
        <taxon>Bacillota</taxon>
        <taxon>Bacilli</taxon>
        <taxon>Bacillales</taxon>
        <taxon>Bacillaceae</taxon>
        <taxon>Virgibacillus</taxon>
    </lineage>
</organism>
<protein>
    <recommendedName>
        <fullName evidence="4">HTH luxR-type domain-containing protein</fullName>
    </recommendedName>
</protein>
<accession>A0A265N9U4</accession>
<dbReference type="GO" id="GO:0006355">
    <property type="term" value="P:regulation of DNA-templated transcription"/>
    <property type="evidence" value="ECO:0007669"/>
    <property type="project" value="InterPro"/>
</dbReference>
<evidence type="ECO:0000259" key="4">
    <source>
        <dbReference type="PROSITE" id="PS50043"/>
    </source>
</evidence>
<dbReference type="PANTHER" id="PTHR44688">
    <property type="entry name" value="DNA-BINDING TRANSCRIPTIONAL ACTIVATOR DEVR_DOSR"/>
    <property type="match status" value="1"/>
</dbReference>
<keyword evidence="2" id="KW-0238">DNA-binding</keyword>
<dbReference type="SMART" id="SM00421">
    <property type="entry name" value="HTH_LUXR"/>
    <property type="match status" value="1"/>
</dbReference>
<dbReference type="CDD" id="cd06170">
    <property type="entry name" value="LuxR_C_like"/>
    <property type="match status" value="1"/>
</dbReference>
<keyword evidence="3" id="KW-0804">Transcription</keyword>
<dbReference type="AlphaFoldDB" id="A0A265N9U4"/>
<evidence type="ECO:0000313" key="6">
    <source>
        <dbReference type="Proteomes" id="UP000216498"/>
    </source>
</evidence>
<keyword evidence="1" id="KW-0805">Transcription regulation</keyword>
<evidence type="ECO:0000256" key="2">
    <source>
        <dbReference type="ARBA" id="ARBA00023125"/>
    </source>
</evidence>
<dbReference type="RefSeq" id="WP_094885983.1">
    <property type="nucleotide sequence ID" value="NZ_NPMS01000005.1"/>
</dbReference>
<dbReference type="EMBL" id="NPMS01000005">
    <property type="protein sequence ID" value="OZU88244.1"/>
    <property type="molecule type" value="Genomic_DNA"/>
</dbReference>
<dbReference type="InterPro" id="IPR000792">
    <property type="entry name" value="Tscrpt_reg_LuxR_C"/>
</dbReference>
<dbReference type="Gene3D" id="3.40.50.2300">
    <property type="match status" value="1"/>
</dbReference>
<name>A0A265N9U4_9BACI</name>
<dbReference type="Proteomes" id="UP000216498">
    <property type="component" value="Unassembled WGS sequence"/>
</dbReference>
<dbReference type="Pfam" id="PF00196">
    <property type="entry name" value="GerE"/>
    <property type="match status" value="1"/>
</dbReference>
<dbReference type="PRINTS" id="PR00038">
    <property type="entry name" value="HTHLUXR"/>
</dbReference>
<keyword evidence="6" id="KW-1185">Reference proteome</keyword>
<dbReference type="InterPro" id="IPR016032">
    <property type="entry name" value="Sig_transdc_resp-reg_C-effctor"/>
</dbReference>
<dbReference type="OrthoDB" id="1137593at2"/>
<dbReference type="SUPFAM" id="SSF46894">
    <property type="entry name" value="C-terminal effector domain of the bipartite response regulators"/>
    <property type="match status" value="1"/>
</dbReference>
<reference evidence="5 6" key="1">
    <citation type="submission" date="2017-08" db="EMBL/GenBank/DDBJ databases">
        <title>Virgibacillus indicus sp. nov. and Virgibacillus profoundi sp. nov, two moderately halophilic bacteria isolated from marine sediment by using the Microfluidic Streak Plate.</title>
        <authorList>
            <person name="Xu B."/>
            <person name="Hu B."/>
            <person name="Wang J."/>
            <person name="Zhu Y."/>
            <person name="Huang L."/>
            <person name="Du W."/>
            <person name="Huang Y."/>
        </authorList>
    </citation>
    <scope>NUCLEOTIDE SEQUENCE [LARGE SCALE GENOMIC DNA]</scope>
    <source>
        <strain evidence="5 6">IO3-P2-C2</strain>
    </source>
</reference>
<dbReference type="PROSITE" id="PS50043">
    <property type="entry name" value="HTH_LUXR_2"/>
    <property type="match status" value="1"/>
</dbReference>
<evidence type="ECO:0000256" key="3">
    <source>
        <dbReference type="ARBA" id="ARBA00023163"/>
    </source>
</evidence>
<evidence type="ECO:0000256" key="1">
    <source>
        <dbReference type="ARBA" id="ARBA00023015"/>
    </source>
</evidence>